<evidence type="ECO:0000313" key="1">
    <source>
        <dbReference type="EMBL" id="OAD77037.1"/>
    </source>
</evidence>
<reference evidence="2" key="1">
    <citation type="submission" date="2015-06" db="EMBL/GenBank/DDBJ databases">
        <title>Expansion of signal transduction pathways in fungi by whole-genome duplication.</title>
        <authorList>
            <consortium name="DOE Joint Genome Institute"/>
            <person name="Corrochano L.M."/>
            <person name="Kuo A."/>
            <person name="Marcet-Houben M."/>
            <person name="Polaino S."/>
            <person name="Salamov A."/>
            <person name="Villalobos J.M."/>
            <person name="Alvarez M.I."/>
            <person name="Avalos J."/>
            <person name="Benito E.P."/>
            <person name="Benoit I."/>
            <person name="Burger G."/>
            <person name="Camino L.P."/>
            <person name="Canovas D."/>
            <person name="Cerda-Olmedo E."/>
            <person name="Cheng J.-F."/>
            <person name="Dominguez A."/>
            <person name="Elias M."/>
            <person name="Eslava A.P."/>
            <person name="Glaser F."/>
            <person name="Grimwood J."/>
            <person name="Gutierrez G."/>
            <person name="Heitman J."/>
            <person name="Henrissat B."/>
            <person name="Iturriaga E.A."/>
            <person name="Lang B.F."/>
            <person name="Lavin J.L."/>
            <person name="Lee S."/>
            <person name="Li W."/>
            <person name="Lindquist E."/>
            <person name="Lopez-Garcia S."/>
            <person name="Luque E.M."/>
            <person name="Marcos A.T."/>
            <person name="Martin J."/>
            <person name="McCluskey K."/>
            <person name="Medina H.R."/>
            <person name="Miralles-Duran A."/>
            <person name="Miyazaki A."/>
            <person name="Munoz-Torres E."/>
            <person name="Oguiza J.A."/>
            <person name="Ohm R."/>
            <person name="Olmedo M."/>
            <person name="Orejas M."/>
            <person name="Ortiz-Castellanos L."/>
            <person name="Pisabarro A.G."/>
            <person name="Rodriguez-Romero J."/>
            <person name="Ruiz-Herrera J."/>
            <person name="Ruiz-Vazquez R."/>
            <person name="Sanz C."/>
            <person name="Schackwitz W."/>
            <person name="Schmutz J."/>
            <person name="Shahriari M."/>
            <person name="Shelest E."/>
            <person name="Silva-Franco F."/>
            <person name="Soanes D."/>
            <person name="Syed K."/>
            <person name="Tagua V.G."/>
            <person name="Talbot N.J."/>
            <person name="Thon M."/>
            <person name="De vries R.P."/>
            <person name="Wiebenga A."/>
            <person name="Yadav J.S."/>
            <person name="Braun E.L."/>
            <person name="Baker S."/>
            <person name="Garre V."/>
            <person name="Horwitz B."/>
            <person name="Torres-Martinez S."/>
            <person name="Idnurm A."/>
            <person name="Herrera-Estrella A."/>
            <person name="Gabaldon T."/>
            <person name="Grigoriev I.V."/>
        </authorList>
    </citation>
    <scope>NUCLEOTIDE SEQUENCE [LARGE SCALE GENOMIC DNA]</scope>
    <source>
        <strain evidence="2">NRRL 1555(-)</strain>
    </source>
</reference>
<sequence length="148" mass="16936">MIIWCGKYTLFLKNNSICLRSYELLDLGPISLADLKILICSEFETVLVQIHIDNNENDKDLDKSSFAQSSLIFELEKIMQVFFLKKMTSMTFTCLVCSSKLEIKEETKYMPISTATLHVDGMSLKIKEHHTFEFGKGSSSNGQPRNMH</sequence>
<dbReference type="VEuPathDB" id="FungiDB:PHYBLDRAFT_68154"/>
<name>A0A162PY06_PHYB8</name>
<protein>
    <submittedName>
        <fullName evidence="1">Uncharacterized protein</fullName>
    </submittedName>
</protein>
<accession>A0A162PY06</accession>
<dbReference type="RefSeq" id="XP_018295077.1">
    <property type="nucleotide sequence ID" value="XM_018441896.1"/>
</dbReference>
<dbReference type="EMBL" id="KV440975">
    <property type="protein sequence ID" value="OAD77037.1"/>
    <property type="molecule type" value="Genomic_DNA"/>
</dbReference>
<evidence type="ECO:0000313" key="2">
    <source>
        <dbReference type="Proteomes" id="UP000077315"/>
    </source>
</evidence>
<proteinExistence type="predicted"/>
<dbReference type="Proteomes" id="UP000077315">
    <property type="component" value="Unassembled WGS sequence"/>
</dbReference>
<dbReference type="InParanoid" id="A0A162PY06"/>
<organism evidence="1 2">
    <name type="scientific">Phycomyces blakesleeanus (strain ATCC 8743b / DSM 1359 / FGSC 10004 / NBRC 33097 / NRRL 1555)</name>
    <dbReference type="NCBI Taxonomy" id="763407"/>
    <lineage>
        <taxon>Eukaryota</taxon>
        <taxon>Fungi</taxon>
        <taxon>Fungi incertae sedis</taxon>
        <taxon>Mucoromycota</taxon>
        <taxon>Mucoromycotina</taxon>
        <taxon>Mucoromycetes</taxon>
        <taxon>Mucorales</taxon>
        <taxon>Phycomycetaceae</taxon>
        <taxon>Phycomyces</taxon>
    </lineage>
</organism>
<dbReference type="GeneID" id="29002802"/>
<dbReference type="AlphaFoldDB" id="A0A162PY06"/>
<keyword evidence="2" id="KW-1185">Reference proteome</keyword>
<gene>
    <name evidence="1" type="ORF">PHYBLDRAFT_68154</name>
</gene>